<dbReference type="GO" id="GO:0016226">
    <property type="term" value="P:iron-sulfur cluster assembly"/>
    <property type="evidence" value="ECO:0007669"/>
    <property type="project" value="InterPro"/>
</dbReference>
<organism evidence="7">
    <name type="scientific">Lygus hesperus</name>
    <name type="common">Western plant bug</name>
    <dbReference type="NCBI Taxonomy" id="30085"/>
    <lineage>
        <taxon>Eukaryota</taxon>
        <taxon>Metazoa</taxon>
        <taxon>Ecdysozoa</taxon>
        <taxon>Arthropoda</taxon>
        <taxon>Hexapoda</taxon>
        <taxon>Insecta</taxon>
        <taxon>Pterygota</taxon>
        <taxon>Neoptera</taxon>
        <taxon>Paraneoptera</taxon>
        <taxon>Hemiptera</taxon>
        <taxon>Heteroptera</taxon>
        <taxon>Panheteroptera</taxon>
        <taxon>Cimicomorpha</taxon>
        <taxon>Miridae</taxon>
        <taxon>Mirini</taxon>
        <taxon>Lygus</taxon>
    </lineage>
</organism>
<keyword evidence="6" id="KW-0411">Iron-sulfur</keyword>
<dbReference type="GO" id="GO:0051539">
    <property type="term" value="F:4 iron, 4 sulfur cluster binding"/>
    <property type="evidence" value="ECO:0007669"/>
    <property type="project" value="UniProtKB-KW"/>
</dbReference>
<dbReference type="EMBL" id="GBHO01033206">
    <property type="protein sequence ID" value="JAG10398.1"/>
    <property type="molecule type" value="Transcribed_RNA"/>
</dbReference>
<reference evidence="7" key="2">
    <citation type="submission" date="2014-07" db="EMBL/GenBank/DDBJ databases">
        <authorList>
            <person name="Hull J."/>
        </authorList>
    </citation>
    <scope>NUCLEOTIDE SEQUENCE</scope>
</reference>
<dbReference type="Gene3D" id="3.40.50.300">
    <property type="entry name" value="P-loop containing nucleotide triphosphate hydrolases"/>
    <property type="match status" value="1"/>
</dbReference>
<dbReference type="GO" id="GO:0005524">
    <property type="term" value="F:ATP binding"/>
    <property type="evidence" value="ECO:0007669"/>
    <property type="project" value="UniProtKB-KW"/>
</dbReference>
<keyword evidence="1" id="KW-0004">4Fe-4S</keyword>
<protein>
    <submittedName>
        <fullName evidence="7">Cytosolic Fe-S cluster assembly factor NUBP2</fullName>
    </submittedName>
</protein>
<reference evidence="8" key="3">
    <citation type="journal article" date="2016" name="Gigascience">
        <title>De novo construction of an expanded transcriptome assembly for the western tarnished plant bug, Lygus hesperus.</title>
        <authorList>
            <person name="Tassone E.E."/>
            <person name="Geib S.M."/>
            <person name="Hall B."/>
            <person name="Fabrick J.A."/>
            <person name="Brent C.S."/>
            <person name="Hull J.J."/>
        </authorList>
    </citation>
    <scope>NUCLEOTIDE SEQUENCE</scope>
</reference>
<keyword evidence="3" id="KW-0547">Nucleotide-binding</keyword>
<evidence type="ECO:0000256" key="3">
    <source>
        <dbReference type="ARBA" id="ARBA00022741"/>
    </source>
</evidence>
<evidence type="ECO:0000256" key="1">
    <source>
        <dbReference type="ARBA" id="ARBA00022485"/>
    </source>
</evidence>
<accession>A0A0A9WV55</accession>
<dbReference type="GO" id="GO:0005829">
    <property type="term" value="C:cytosol"/>
    <property type="evidence" value="ECO:0007669"/>
    <property type="project" value="TreeGrafter"/>
</dbReference>
<sequence length="160" mass="17729">MSIAYLLSSDKDAVVWRGPKKDAMIKQFINDVKWGSLDYLIIDTPPGTSDEHLTLCEILAEYNPTGAVIITTPQEVATDDVKKELSFCHKLHIRCLGIVENMSGFVCPHCAHCTDIFSRGGGQRLAERYEVAYLGAIPIDPQLAIAEDQGRAFVTTNHEH</sequence>
<evidence type="ECO:0000313" key="7">
    <source>
        <dbReference type="EMBL" id="JAG10398.1"/>
    </source>
</evidence>
<dbReference type="InterPro" id="IPR027417">
    <property type="entry name" value="P-loop_NTPase"/>
</dbReference>
<keyword evidence="5" id="KW-0408">Iron</keyword>
<dbReference type="Pfam" id="PF10609">
    <property type="entry name" value="ParA"/>
    <property type="match status" value="1"/>
</dbReference>
<evidence type="ECO:0000256" key="5">
    <source>
        <dbReference type="ARBA" id="ARBA00023004"/>
    </source>
</evidence>
<evidence type="ECO:0000256" key="4">
    <source>
        <dbReference type="ARBA" id="ARBA00022840"/>
    </source>
</evidence>
<reference evidence="7" key="1">
    <citation type="journal article" date="2014" name="PLoS ONE">
        <title>Transcriptome-Based Identification of ABC Transporters in the Western Tarnished Plant Bug Lygus hesperus.</title>
        <authorList>
            <person name="Hull J.J."/>
            <person name="Chaney K."/>
            <person name="Geib S.M."/>
            <person name="Fabrick J.A."/>
            <person name="Brent C.S."/>
            <person name="Walsh D."/>
            <person name="Lavine L.C."/>
        </authorList>
    </citation>
    <scope>NUCLEOTIDE SEQUENCE</scope>
</reference>
<name>A0A0A9WV55_LYGHE</name>
<dbReference type="GO" id="GO:0046872">
    <property type="term" value="F:metal ion binding"/>
    <property type="evidence" value="ECO:0007669"/>
    <property type="project" value="UniProtKB-KW"/>
</dbReference>
<gene>
    <name evidence="7" type="primary">NUBP2</name>
    <name evidence="7" type="ORF">CM83_100179</name>
    <name evidence="8" type="ORF">g.94787</name>
</gene>
<evidence type="ECO:0000313" key="8">
    <source>
        <dbReference type="EMBL" id="JAQ09462.1"/>
    </source>
</evidence>
<dbReference type="PANTHER" id="PTHR23264:SF19">
    <property type="entry name" value="CYTOSOLIC FE-S CLUSTER ASSEMBLY FACTOR NUBP2"/>
    <property type="match status" value="1"/>
</dbReference>
<dbReference type="AlphaFoldDB" id="A0A0A9WV55"/>
<dbReference type="GO" id="GO:0140663">
    <property type="term" value="F:ATP-dependent FeS chaperone activity"/>
    <property type="evidence" value="ECO:0007669"/>
    <property type="project" value="InterPro"/>
</dbReference>
<dbReference type="PROSITE" id="PS01215">
    <property type="entry name" value="MRP"/>
    <property type="match status" value="1"/>
</dbReference>
<dbReference type="InterPro" id="IPR033756">
    <property type="entry name" value="YlxH/NBP35"/>
</dbReference>
<dbReference type="InterPro" id="IPR000808">
    <property type="entry name" value="Mrp-like_CS"/>
</dbReference>
<dbReference type="PANTHER" id="PTHR23264">
    <property type="entry name" value="NUCLEOTIDE-BINDING PROTEIN NBP35 YEAST -RELATED"/>
    <property type="match status" value="1"/>
</dbReference>
<evidence type="ECO:0000256" key="2">
    <source>
        <dbReference type="ARBA" id="ARBA00022723"/>
    </source>
</evidence>
<keyword evidence="4" id="KW-0067">ATP-binding</keyword>
<dbReference type="EMBL" id="GDHC01009167">
    <property type="protein sequence ID" value="JAQ09462.1"/>
    <property type="molecule type" value="Transcribed_RNA"/>
</dbReference>
<evidence type="ECO:0000256" key="6">
    <source>
        <dbReference type="ARBA" id="ARBA00023014"/>
    </source>
</evidence>
<dbReference type="SUPFAM" id="SSF52540">
    <property type="entry name" value="P-loop containing nucleoside triphosphate hydrolases"/>
    <property type="match status" value="1"/>
</dbReference>
<keyword evidence="2" id="KW-0479">Metal-binding</keyword>
<dbReference type="InterPro" id="IPR019591">
    <property type="entry name" value="Mrp/NBP35_ATP-bd"/>
</dbReference>
<proteinExistence type="predicted"/>
<dbReference type="CDD" id="cd02037">
    <property type="entry name" value="Mrp_NBP35"/>
    <property type="match status" value="1"/>
</dbReference>